<keyword evidence="2" id="KW-0472">Membrane</keyword>
<accession>A0A8S1HDP5</accession>
<comment type="caution">
    <text evidence="4">The sequence shown here is derived from an EMBL/GenBank/DDBJ whole genome shotgun (WGS) entry which is preliminary data.</text>
</comment>
<proteinExistence type="predicted"/>
<dbReference type="EMBL" id="CAJGYM010000021">
    <property type="protein sequence ID" value="CAD6191430.1"/>
    <property type="molecule type" value="Genomic_DNA"/>
</dbReference>
<name>A0A8S1HDP5_9PELO</name>
<protein>
    <recommendedName>
        <fullName evidence="6">Domain of unknown function DX domain-containing protein</fullName>
    </recommendedName>
</protein>
<organism evidence="4 5">
    <name type="scientific">Caenorhabditis auriculariae</name>
    <dbReference type="NCBI Taxonomy" id="2777116"/>
    <lineage>
        <taxon>Eukaryota</taxon>
        <taxon>Metazoa</taxon>
        <taxon>Ecdysozoa</taxon>
        <taxon>Nematoda</taxon>
        <taxon>Chromadorea</taxon>
        <taxon>Rhabditida</taxon>
        <taxon>Rhabditina</taxon>
        <taxon>Rhabditomorpha</taxon>
        <taxon>Rhabditoidea</taxon>
        <taxon>Rhabditidae</taxon>
        <taxon>Peloderinae</taxon>
        <taxon>Caenorhabditis</taxon>
    </lineage>
</organism>
<evidence type="ECO:0000256" key="2">
    <source>
        <dbReference type="SAM" id="Phobius"/>
    </source>
</evidence>
<feature type="signal peptide" evidence="3">
    <location>
        <begin position="1"/>
        <end position="16"/>
    </location>
</feature>
<keyword evidence="2" id="KW-0812">Transmembrane</keyword>
<evidence type="ECO:0000313" key="5">
    <source>
        <dbReference type="Proteomes" id="UP000835052"/>
    </source>
</evidence>
<feature type="region of interest" description="Disordered" evidence="1">
    <location>
        <begin position="527"/>
        <end position="552"/>
    </location>
</feature>
<keyword evidence="2" id="KW-1133">Transmembrane helix</keyword>
<dbReference type="Proteomes" id="UP000835052">
    <property type="component" value="Unassembled WGS sequence"/>
</dbReference>
<feature type="compositionally biased region" description="Low complexity" evidence="1">
    <location>
        <begin position="529"/>
        <end position="542"/>
    </location>
</feature>
<gene>
    <name evidence="4" type="ORF">CAUJ_LOCUS7349</name>
</gene>
<sequence>MRFFLFLIGTFLGAYAIKSLSSESCQSIDVNGWLESSDGKFDQDCLSGNPPILCNTEALKCGQEKCCVSESSCGGRLLGESPKLCQSSSDCHLKNGVDVDCVEGVCCPKVIVKREDDDSVCPLSQETVFPCTCDAKTCGCSYSNYICTSYGPKKATRQQRNHCCPIVKCSTGMYAGIVHEKEYLTEFTGNRLNTYAENNLMCNIPLPYLLRRLVFGYKEEIKKKVLKNRNHWAIGFDKTKRGPFKKCATNSDCEEDQYCDHVLTEFFAKDEYYDKTNEMKACFKIPKLYGKVLKDKTYGLQMCNGLTECMAPSHYCFHGFRSFSRVNEDPIEKKGICMEAPIKLCKRGKDCAPDEYCHGILKALTELGHAGESAKKRAKKTDPMFCEKKRHCRSYAKCHPLDHSISPIQPQGVCIHDLHFDGKKYSTPFPIYNGSKQTECQTDRQCRRSSFLTTMMSPEADIYTYKCVPVKNLTLCIHEMLDQSNCTTGEIAVADVDGVTPKCIPGTLRPQDFPYLNPLPGAPGIPLDSGAVSSSEASAAQSKNEHDEGSDEGSTNKIIAIVVGIIFLTILIICGVLGIIIYKKKRRRR</sequence>
<keyword evidence="5" id="KW-1185">Reference proteome</keyword>
<evidence type="ECO:0008006" key="6">
    <source>
        <dbReference type="Google" id="ProtNLM"/>
    </source>
</evidence>
<evidence type="ECO:0000313" key="4">
    <source>
        <dbReference type="EMBL" id="CAD6191430.1"/>
    </source>
</evidence>
<keyword evidence="3" id="KW-0732">Signal</keyword>
<evidence type="ECO:0000256" key="1">
    <source>
        <dbReference type="SAM" id="MobiDB-lite"/>
    </source>
</evidence>
<dbReference type="AlphaFoldDB" id="A0A8S1HDP5"/>
<feature type="chain" id="PRO_5035924201" description="Domain of unknown function DX domain-containing protein" evidence="3">
    <location>
        <begin position="17"/>
        <end position="589"/>
    </location>
</feature>
<feature type="transmembrane region" description="Helical" evidence="2">
    <location>
        <begin position="558"/>
        <end position="582"/>
    </location>
</feature>
<reference evidence="4" key="1">
    <citation type="submission" date="2020-10" db="EMBL/GenBank/DDBJ databases">
        <authorList>
            <person name="Kikuchi T."/>
        </authorList>
    </citation>
    <scope>NUCLEOTIDE SEQUENCE</scope>
    <source>
        <strain evidence="4">NKZ352</strain>
    </source>
</reference>
<evidence type="ECO:0000256" key="3">
    <source>
        <dbReference type="SAM" id="SignalP"/>
    </source>
</evidence>